<dbReference type="GeneID" id="38133031"/>
<dbReference type="RefSeq" id="XP_026631027.1">
    <property type="nucleotide sequence ID" value="XM_026764675.1"/>
</dbReference>
<accession>A0A3F3QFX7</accession>
<feature type="region of interest" description="Disordered" evidence="1">
    <location>
        <begin position="1"/>
        <end position="27"/>
    </location>
</feature>
<name>A0A3F3QFX7_9EURO</name>
<sequence>MSDRIDPKIRGSSRPLIHGLTSPDHVIRSATPNATRLNSRRVQVERLLDWARGRKQIVA</sequence>
<dbReference type="EMBL" id="KZ852034">
    <property type="protein sequence ID" value="RDH38005.1"/>
    <property type="molecule type" value="Genomic_DNA"/>
</dbReference>
<gene>
    <name evidence="2" type="ORF">BDQ94DRAFT_135478</name>
</gene>
<dbReference type="Proteomes" id="UP000253729">
    <property type="component" value="Unassembled WGS sequence"/>
</dbReference>
<protein>
    <submittedName>
        <fullName evidence="2">Uncharacterized protein</fullName>
    </submittedName>
</protein>
<evidence type="ECO:0000256" key="1">
    <source>
        <dbReference type="SAM" id="MobiDB-lite"/>
    </source>
</evidence>
<keyword evidence="3" id="KW-1185">Reference proteome</keyword>
<reference evidence="2 3" key="1">
    <citation type="submission" date="2018-07" db="EMBL/GenBank/DDBJ databases">
        <title>The genomes of Aspergillus section Nigri reveals drivers in fungal speciation.</title>
        <authorList>
            <consortium name="DOE Joint Genome Institute"/>
            <person name="Vesth T.C."/>
            <person name="Nybo J."/>
            <person name="Theobald S."/>
            <person name="Brandl J."/>
            <person name="Frisvad J.C."/>
            <person name="Nielsen K.F."/>
            <person name="Lyhne E.K."/>
            <person name="Kogle M.E."/>
            <person name="Kuo A."/>
            <person name="Riley R."/>
            <person name="Clum A."/>
            <person name="Nolan M."/>
            <person name="Lipzen A."/>
            <person name="Salamov A."/>
            <person name="Henrissat B."/>
            <person name="Wiebenga A."/>
            <person name="De vries R.P."/>
            <person name="Grigoriev I.V."/>
            <person name="Mortensen U.H."/>
            <person name="Andersen M.R."/>
            <person name="Baker S.E."/>
        </authorList>
    </citation>
    <scope>NUCLEOTIDE SEQUENCE [LARGE SCALE GENOMIC DNA]</scope>
    <source>
        <strain evidence="2 3">CBS 139.54b</strain>
    </source>
</reference>
<evidence type="ECO:0000313" key="2">
    <source>
        <dbReference type="EMBL" id="RDH38005.1"/>
    </source>
</evidence>
<proteinExistence type="predicted"/>
<organism evidence="2 3">
    <name type="scientific">Aspergillus welwitschiae</name>
    <dbReference type="NCBI Taxonomy" id="1341132"/>
    <lineage>
        <taxon>Eukaryota</taxon>
        <taxon>Fungi</taxon>
        <taxon>Dikarya</taxon>
        <taxon>Ascomycota</taxon>
        <taxon>Pezizomycotina</taxon>
        <taxon>Eurotiomycetes</taxon>
        <taxon>Eurotiomycetidae</taxon>
        <taxon>Eurotiales</taxon>
        <taxon>Aspergillaceae</taxon>
        <taxon>Aspergillus</taxon>
        <taxon>Aspergillus subgen. Circumdati</taxon>
    </lineage>
</organism>
<dbReference type="AlphaFoldDB" id="A0A3F3QFX7"/>
<evidence type="ECO:0000313" key="3">
    <source>
        <dbReference type="Proteomes" id="UP000253729"/>
    </source>
</evidence>